<proteinExistence type="predicted"/>
<dbReference type="PANTHER" id="PTHR37017:SF11">
    <property type="entry name" value="ESTERASE_LIPASE_THIOESTERASE DOMAIN-CONTAINING PROTEIN"/>
    <property type="match status" value="1"/>
</dbReference>
<accession>A0AAV9XNM9</accession>
<dbReference type="EMBL" id="JAVHJO010000001">
    <property type="protein sequence ID" value="KAK6543598.1"/>
    <property type="molecule type" value="Genomic_DNA"/>
</dbReference>
<dbReference type="PANTHER" id="PTHR37017">
    <property type="entry name" value="AB HYDROLASE-1 DOMAIN-CONTAINING PROTEIN-RELATED"/>
    <property type="match status" value="1"/>
</dbReference>
<dbReference type="Proteomes" id="UP001365542">
    <property type="component" value="Unassembled WGS sequence"/>
</dbReference>
<dbReference type="InterPro" id="IPR052897">
    <property type="entry name" value="Sec-Metab_Biosynth_Hydrolase"/>
</dbReference>
<keyword evidence="3" id="KW-1185">Reference proteome</keyword>
<gene>
    <name evidence="2" type="ORF">TWF694_000340</name>
</gene>
<name>A0AAV9XNM9_9PEZI</name>
<evidence type="ECO:0000259" key="1">
    <source>
        <dbReference type="Pfam" id="PF12697"/>
    </source>
</evidence>
<organism evidence="2 3">
    <name type="scientific">Orbilia ellipsospora</name>
    <dbReference type="NCBI Taxonomy" id="2528407"/>
    <lineage>
        <taxon>Eukaryota</taxon>
        <taxon>Fungi</taxon>
        <taxon>Dikarya</taxon>
        <taxon>Ascomycota</taxon>
        <taxon>Pezizomycotina</taxon>
        <taxon>Orbiliomycetes</taxon>
        <taxon>Orbiliales</taxon>
        <taxon>Orbiliaceae</taxon>
        <taxon>Orbilia</taxon>
    </lineage>
</organism>
<evidence type="ECO:0000313" key="3">
    <source>
        <dbReference type="Proteomes" id="UP001365542"/>
    </source>
</evidence>
<protein>
    <recommendedName>
        <fullName evidence="1">AB hydrolase-1 domain-containing protein</fullName>
    </recommendedName>
</protein>
<reference evidence="2 3" key="1">
    <citation type="submission" date="2019-10" db="EMBL/GenBank/DDBJ databases">
        <authorList>
            <person name="Palmer J.M."/>
        </authorList>
    </citation>
    <scope>NUCLEOTIDE SEQUENCE [LARGE SCALE GENOMIC DNA]</scope>
    <source>
        <strain evidence="2 3">TWF694</strain>
    </source>
</reference>
<feature type="domain" description="AB hydrolase-1" evidence="1">
    <location>
        <begin position="14"/>
        <end position="246"/>
    </location>
</feature>
<sequence length="253" mass="28315">MSKSTYPSSEKLTFVLIHGAWHWGHSWDPVRKHLEAAGHTVHSPTVPFQDADGKTIHSLSQSIQGVVDYIEENKVENFVLVGHSWGGVVITDMASKIADGKIKRMIYHNAFIPTEGESQFDVAPPFARVFYKPIADASDDNSFDVPFPVFRDLFINDADLELAKEVHKSLRRQPWGLWEDKVTNTEAFYAMPPKIPRSVVFADGDCTIPLGMYEAMAGKLGLYRFIRIPTASHEVMFSDPEALAKALILAGRE</sequence>
<dbReference type="AlphaFoldDB" id="A0AAV9XNM9"/>
<evidence type="ECO:0000313" key="2">
    <source>
        <dbReference type="EMBL" id="KAK6543598.1"/>
    </source>
</evidence>
<comment type="caution">
    <text evidence="2">The sequence shown here is derived from an EMBL/GenBank/DDBJ whole genome shotgun (WGS) entry which is preliminary data.</text>
</comment>
<dbReference type="SUPFAM" id="SSF53474">
    <property type="entry name" value="alpha/beta-Hydrolases"/>
    <property type="match status" value="1"/>
</dbReference>
<dbReference type="InterPro" id="IPR029058">
    <property type="entry name" value="AB_hydrolase_fold"/>
</dbReference>
<dbReference type="InterPro" id="IPR000073">
    <property type="entry name" value="AB_hydrolase_1"/>
</dbReference>
<dbReference type="Gene3D" id="3.40.50.1820">
    <property type="entry name" value="alpha/beta hydrolase"/>
    <property type="match status" value="1"/>
</dbReference>
<dbReference type="Pfam" id="PF12697">
    <property type="entry name" value="Abhydrolase_6"/>
    <property type="match status" value="1"/>
</dbReference>